<feature type="region of interest" description="Disordered" evidence="1">
    <location>
        <begin position="1"/>
        <end position="23"/>
    </location>
</feature>
<dbReference type="SUPFAM" id="SSF81383">
    <property type="entry name" value="F-box domain"/>
    <property type="match status" value="1"/>
</dbReference>
<evidence type="ECO:0000313" key="4">
    <source>
        <dbReference type="Proteomes" id="UP000501690"/>
    </source>
</evidence>
<organism evidence="3 4">
    <name type="scientific">Vigna unguiculata</name>
    <name type="common">Cowpea</name>
    <dbReference type="NCBI Taxonomy" id="3917"/>
    <lineage>
        <taxon>Eukaryota</taxon>
        <taxon>Viridiplantae</taxon>
        <taxon>Streptophyta</taxon>
        <taxon>Embryophyta</taxon>
        <taxon>Tracheophyta</taxon>
        <taxon>Spermatophyta</taxon>
        <taxon>Magnoliopsida</taxon>
        <taxon>eudicotyledons</taxon>
        <taxon>Gunneridae</taxon>
        <taxon>Pentapetalae</taxon>
        <taxon>rosids</taxon>
        <taxon>fabids</taxon>
        <taxon>Fabales</taxon>
        <taxon>Fabaceae</taxon>
        <taxon>Papilionoideae</taxon>
        <taxon>50 kb inversion clade</taxon>
        <taxon>NPAAA clade</taxon>
        <taxon>indigoferoid/millettioid clade</taxon>
        <taxon>Phaseoleae</taxon>
        <taxon>Vigna</taxon>
    </lineage>
</organism>
<dbReference type="Proteomes" id="UP000501690">
    <property type="component" value="Linkage Group LG3"/>
</dbReference>
<proteinExistence type="predicted"/>
<keyword evidence="4" id="KW-1185">Reference proteome</keyword>
<sequence length="382" mass="43559">MTTSELVKKTQCKKRQRDESNEFAHSVPVEELVQRDNKRQHTKHDKSTLIPIKSLPIDLLINVVARVSSESCIDHYNMKVCCKDFFHASKDNYMWQQVSLKNVPLNLWFCKERVSMFDSFLQSSKEGGNIEVLYREGLQEIVRYAGNIEKGIGDLKIAAEKGHLEAKYVYGLILLCSKDDDLRKEGVEYMRFLRNAKCVVSCRNNVVALLGNIWRRPYETLVRNPIPLCYNRRCNGWNMKKCRSWKMVDNEDDEDGIKNSCENCGVSLLSCNCSKTHQAPTSSRLGEPLSSERDDTSLKTKALRLSLLVHINLLVSSDSCCCIVLVAQIGTHGGPSSILGVMFCGSSSIEVEDQRKRRWLEGFVIVKAWWSFVVLVPLRRIA</sequence>
<reference evidence="3 4" key="1">
    <citation type="submission" date="2019-04" db="EMBL/GenBank/DDBJ databases">
        <title>An improved genome assembly and genetic linkage map for asparagus bean, Vigna unguiculata ssp. sesquipedialis.</title>
        <authorList>
            <person name="Xia Q."/>
            <person name="Zhang R."/>
            <person name="Dong Y."/>
        </authorList>
    </citation>
    <scope>NUCLEOTIDE SEQUENCE [LARGE SCALE GENOMIC DNA]</scope>
    <source>
        <tissue evidence="3">Leaf</tissue>
    </source>
</reference>
<accession>A0A4D6LD16</accession>
<dbReference type="PANTHER" id="PTHR33784">
    <property type="entry name" value="OS05G0482100 PROTEIN"/>
    <property type="match status" value="1"/>
</dbReference>
<evidence type="ECO:0000259" key="2">
    <source>
        <dbReference type="Pfam" id="PF23310"/>
    </source>
</evidence>
<dbReference type="PANTHER" id="PTHR33784:SF10">
    <property type="entry name" value="F-BOX PROTEIN"/>
    <property type="match status" value="1"/>
</dbReference>
<evidence type="ECO:0000256" key="1">
    <source>
        <dbReference type="SAM" id="MobiDB-lite"/>
    </source>
</evidence>
<gene>
    <name evidence="3" type="ORF">DEO72_LG3g904</name>
</gene>
<evidence type="ECO:0000313" key="3">
    <source>
        <dbReference type="EMBL" id="QCD86383.1"/>
    </source>
</evidence>
<dbReference type="InterPro" id="IPR040338">
    <property type="entry name" value="At1g67623-like"/>
</dbReference>
<feature type="domain" description="At2g35280-like TPR" evidence="2">
    <location>
        <begin position="103"/>
        <end position="209"/>
    </location>
</feature>
<dbReference type="InterPro" id="IPR036047">
    <property type="entry name" value="F-box-like_dom_sf"/>
</dbReference>
<dbReference type="InterPro" id="IPR057136">
    <property type="entry name" value="At2g35280_TPR_dom"/>
</dbReference>
<name>A0A4D6LD16_VIGUN</name>
<dbReference type="Pfam" id="PF23310">
    <property type="entry name" value="TPR_27"/>
    <property type="match status" value="1"/>
</dbReference>
<dbReference type="EMBL" id="CP039347">
    <property type="protein sequence ID" value="QCD86383.1"/>
    <property type="molecule type" value="Genomic_DNA"/>
</dbReference>
<protein>
    <recommendedName>
        <fullName evidence="2">At2g35280-like TPR domain-containing protein</fullName>
    </recommendedName>
</protein>
<dbReference type="AlphaFoldDB" id="A0A4D6LD16"/>